<proteinExistence type="predicted"/>
<evidence type="ECO:0000313" key="6">
    <source>
        <dbReference type="Proteomes" id="UP000887568"/>
    </source>
</evidence>
<feature type="domain" description="Fibrinogen C-terminal" evidence="4">
    <location>
        <begin position="570"/>
        <end position="785"/>
    </location>
</feature>
<name>A0A914AB41_PATMI</name>
<dbReference type="Gene3D" id="4.10.530.10">
    <property type="entry name" value="Gamma-fibrinogen Carboxyl Terminal Fragment, domain 2"/>
    <property type="match status" value="2"/>
</dbReference>
<dbReference type="EnsemblMetazoa" id="XM_038205149.1">
    <property type="protein sequence ID" value="XP_038061077.1"/>
    <property type="gene ID" value="LOC119731865"/>
</dbReference>
<reference evidence="5" key="1">
    <citation type="submission" date="2022-11" db="UniProtKB">
        <authorList>
            <consortium name="EnsemblMetazoa"/>
        </authorList>
    </citation>
    <scope>IDENTIFICATION</scope>
</reference>
<comment type="caution">
    <text evidence="1">Lacks conserved residue(s) required for the propagation of feature annotation.</text>
</comment>
<protein>
    <submittedName>
        <fullName evidence="5">Uncharacterized protein</fullName>
    </submittedName>
</protein>
<evidence type="ECO:0000259" key="4">
    <source>
        <dbReference type="PROSITE" id="PS51406"/>
    </source>
</evidence>
<dbReference type="PANTHER" id="PTHR19143">
    <property type="entry name" value="FIBRINOGEN/TENASCIN/ANGIOPOEITIN"/>
    <property type="match status" value="1"/>
</dbReference>
<keyword evidence="1" id="KW-1015">Disulfide bond</keyword>
<feature type="disulfide bond" evidence="1">
    <location>
        <begin position="121"/>
        <end position="130"/>
    </location>
</feature>
<dbReference type="GO" id="GO:0005615">
    <property type="term" value="C:extracellular space"/>
    <property type="evidence" value="ECO:0007669"/>
    <property type="project" value="TreeGrafter"/>
</dbReference>
<evidence type="ECO:0000256" key="2">
    <source>
        <dbReference type="SAM" id="SignalP"/>
    </source>
</evidence>
<dbReference type="Proteomes" id="UP000887568">
    <property type="component" value="Unplaced"/>
</dbReference>
<feature type="domain" description="EGF-like" evidence="3">
    <location>
        <begin position="96"/>
        <end position="131"/>
    </location>
</feature>
<dbReference type="RefSeq" id="XP_038061077.1">
    <property type="nucleotide sequence ID" value="XM_038205149.1"/>
</dbReference>
<dbReference type="NCBIfam" id="NF040941">
    <property type="entry name" value="GGGWT_bact"/>
    <property type="match status" value="1"/>
</dbReference>
<dbReference type="SUPFAM" id="SSF56496">
    <property type="entry name" value="Fibrinogen C-terminal domain-like"/>
    <property type="match status" value="3"/>
</dbReference>
<dbReference type="Gene3D" id="3.90.215.10">
    <property type="entry name" value="Gamma Fibrinogen, chain A, domain 1"/>
    <property type="match status" value="3"/>
</dbReference>
<dbReference type="OrthoDB" id="6038967at2759"/>
<dbReference type="InterPro" id="IPR050373">
    <property type="entry name" value="Fibrinogen_C-term_domain"/>
</dbReference>
<sequence>MRRLALTSLVACIFVTLWGVVSAEKVCYFSQEPDVSQSGRLRWVMPGSKEDRCACTSTRPGPVNVQPVRWSHPLFYTDTPIFTDDQEDIHDYFGCHDPCQPNPCQYNGKCEKHGDSFKCDCKGYIRGERCEKPYDCLALYYARIRESGVYTIYPSQYPQGLQVICDSSGWIVFQKRFNGSVNFSRNWAEYQGGFGELSGEFWLGNENLRRLTSEREWVLEIELMYDDQFSSNEHVTYRWPFRVEDDNYKLLVEGFSDGFPFLSMETPFSFSTYDRDNDDVNGTNCAEMERGGWWFGQCGSPQDSLGNLNGEYSLLGDPDNYTDRENRGMKWDVTGNVIVVRSSQMKLRRFTPRDCEHLYRFGIKGNGVYTIYPWKYTNIDRMKVYCDMDTEPNGWIVFQDRFDGLVNFTRNWAEYQDGFGELSGEFWLGNEKLRQLTSEGQWALEIELYGPNVDDTWPVMHHRWLSFRVMGNSYDLEVQGPIVDFHLPSSETPLSFSTYDRDNDGVNGTNCAEVEGGGWWFGQCGSPQDSWSNLNGYYSLLDDTHTRVQQYFGIMWVGAVKFLVQSSRMKLRRFSPSDCLELYDFGVTASGIYTIYLKQTSVSVYCDMEANDGGWTVFQKRFNGSVNFTRNWTEYRDGFGDLSGEFWLGNEKLRVLTSTYRWELRVDLVDDQGKTRQINVNRFSVKGSDYELDRGMFPTKKTVKDFDFPLFNKRKFSTYDKDNDDEQNSNCAAEQKGGWWFEECSDNILYSLNGEYHRVADFLGTKWAGWGTNGTFKCEMKLRRY</sequence>
<dbReference type="SUPFAM" id="SSF57196">
    <property type="entry name" value="EGF/Laminin"/>
    <property type="match status" value="1"/>
</dbReference>
<dbReference type="InterPro" id="IPR036056">
    <property type="entry name" value="Fibrinogen-like_C"/>
</dbReference>
<evidence type="ECO:0000313" key="5">
    <source>
        <dbReference type="EnsemblMetazoa" id="XP_038061077.1"/>
    </source>
</evidence>
<organism evidence="5 6">
    <name type="scientific">Patiria miniata</name>
    <name type="common">Bat star</name>
    <name type="synonym">Asterina miniata</name>
    <dbReference type="NCBI Taxonomy" id="46514"/>
    <lineage>
        <taxon>Eukaryota</taxon>
        <taxon>Metazoa</taxon>
        <taxon>Echinodermata</taxon>
        <taxon>Eleutherozoa</taxon>
        <taxon>Asterozoa</taxon>
        <taxon>Asteroidea</taxon>
        <taxon>Valvatacea</taxon>
        <taxon>Valvatida</taxon>
        <taxon>Asterinidae</taxon>
        <taxon>Patiria</taxon>
    </lineage>
</organism>
<evidence type="ECO:0000256" key="1">
    <source>
        <dbReference type="PROSITE-ProRule" id="PRU00076"/>
    </source>
</evidence>
<keyword evidence="1" id="KW-0245">EGF-like domain</keyword>
<dbReference type="InterPro" id="IPR000742">
    <property type="entry name" value="EGF"/>
</dbReference>
<dbReference type="CDD" id="cd00087">
    <property type="entry name" value="FReD"/>
    <property type="match status" value="1"/>
</dbReference>
<dbReference type="InterPro" id="IPR002181">
    <property type="entry name" value="Fibrinogen_a/b/g_C_dom"/>
</dbReference>
<accession>A0A914AB41</accession>
<dbReference type="PROSITE" id="PS00022">
    <property type="entry name" value="EGF_1"/>
    <property type="match status" value="1"/>
</dbReference>
<dbReference type="SMART" id="SM00186">
    <property type="entry name" value="FBG"/>
    <property type="match status" value="3"/>
</dbReference>
<keyword evidence="6" id="KW-1185">Reference proteome</keyword>
<dbReference type="GeneID" id="119731865"/>
<feature type="domain" description="Fibrinogen C-terminal" evidence="4">
    <location>
        <begin position="352"/>
        <end position="538"/>
    </location>
</feature>
<dbReference type="PROSITE" id="PS50026">
    <property type="entry name" value="EGF_3"/>
    <property type="match status" value="1"/>
</dbReference>
<keyword evidence="2" id="KW-0732">Signal</keyword>
<dbReference type="InterPro" id="IPR014716">
    <property type="entry name" value="Fibrinogen_a/b/g_C_1"/>
</dbReference>
<dbReference type="Pfam" id="PF00147">
    <property type="entry name" value="Fibrinogen_C"/>
    <property type="match status" value="3"/>
</dbReference>
<feature type="chain" id="PRO_5038008307" evidence="2">
    <location>
        <begin position="24"/>
        <end position="785"/>
    </location>
</feature>
<feature type="domain" description="Fibrinogen C-terminal" evidence="4">
    <location>
        <begin position="127"/>
        <end position="351"/>
    </location>
</feature>
<dbReference type="CDD" id="cd00053">
    <property type="entry name" value="EGF"/>
    <property type="match status" value="1"/>
</dbReference>
<feature type="signal peptide" evidence="2">
    <location>
        <begin position="1"/>
        <end position="23"/>
    </location>
</feature>
<dbReference type="AlphaFoldDB" id="A0A914AB41"/>
<dbReference type="Gene3D" id="2.10.25.10">
    <property type="entry name" value="Laminin"/>
    <property type="match status" value="1"/>
</dbReference>
<evidence type="ECO:0000259" key="3">
    <source>
        <dbReference type="PROSITE" id="PS50026"/>
    </source>
</evidence>
<dbReference type="PROSITE" id="PS51406">
    <property type="entry name" value="FIBRINOGEN_C_2"/>
    <property type="match status" value="3"/>
</dbReference>